<keyword evidence="2" id="KW-1133">Transmembrane helix</keyword>
<evidence type="ECO:0000256" key="1">
    <source>
        <dbReference type="SAM" id="MobiDB-lite"/>
    </source>
</evidence>
<feature type="transmembrane region" description="Helical" evidence="2">
    <location>
        <begin position="149"/>
        <end position="168"/>
    </location>
</feature>
<feature type="region of interest" description="Disordered" evidence="1">
    <location>
        <begin position="217"/>
        <end position="242"/>
    </location>
</feature>
<keyword evidence="2" id="KW-0472">Membrane</keyword>
<name>A0A1X6ZUE0_9RHOB</name>
<keyword evidence="4" id="KW-1185">Reference proteome</keyword>
<proteinExistence type="predicted"/>
<sequence>MAHAKASADPLADLIACPRCDAVQHVVEPQPGQRALCGRCDHVLIAPRKSAGKQIIAVAVSVLILAVSATSLPFLRISRAGLANASSILDAALAFSSSTLFTLLSLLLAGLIVFIPALRALLSIYVLWPLVRDRAPWPGAIGAFRLSEALRPWSMAEVFAIGCAVALIKVSDLARVEFGPAFWIFAFLVILVPVQDGLTCRQSVWRSLDRSLVHPGRKERRAARDADRARDRTPDLPAESAP</sequence>
<protein>
    <submittedName>
        <fullName evidence="3">Inner membrane protein YebS</fullName>
    </submittedName>
</protein>
<dbReference type="OrthoDB" id="5291921at2"/>
<feature type="compositionally biased region" description="Basic and acidic residues" evidence="1">
    <location>
        <begin position="222"/>
        <end position="234"/>
    </location>
</feature>
<dbReference type="EMBL" id="FWFN01000006">
    <property type="protein sequence ID" value="SLN61888.1"/>
    <property type="molecule type" value="Genomic_DNA"/>
</dbReference>
<evidence type="ECO:0000313" key="3">
    <source>
        <dbReference type="EMBL" id="SLN61888.1"/>
    </source>
</evidence>
<dbReference type="RefSeq" id="WP_085889150.1">
    <property type="nucleotide sequence ID" value="NZ_FWFN01000006.1"/>
</dbReference>
<reference evidence="4" key="1">
    <citation type="submission" date="2017-03" db="EMBL/GenBank/DDBJ databases">
        <authorList>
            <person name="Rodrigo-Torres L."/>
            <person name="Arahal R.D."/>
            <person name="Lucena T."/>
        </authorList>
    </citation>
    <scope>NUCLEOTIDE SEQUENCE [LARGE SCALE GENOMIC DNA]</scope>
    <source>
        <strain evidence="4">CECT 7751</strain>
    </source>
</reference>
<dbReference type="AlphaFoldDB" id="A0A1X6ZUE0"/>
<evidence type="ECO:0000256" key="2">
    <source>
        <dbReference type="SAM" id="Phobius"/>
    </source>
</evidence>
<feature type="transmembrane region" description="Helical" evidence="2">
    <location>
        <begin position="180"/>
        <end position="198"/>
    </location>
</feature>
<dbReference type="Proteomes" id="UP000193963">
    <property type="component" value="Unassembled WGS sequence"/>
</dbReference>
<evidence type="ECO:0000313" key="4">
    <source>
        <dbReference type="Proteomes" id="UP000193963"/>
    </source>
</evidence>
<feature type="transmembrane region" description="Helical" evidence="2">
    <location>
        <begin position="55"/>
        <end position="75"/>
    </location>
</feature>
<accession>A0A1X6ZUE0</accession>
<dbReference type="Pfam" id="PF04403">
    <property type="entry name" value="PqiA"/>
    <property type="match status" value="1"/>
</dbReference>
<dbReference type="InterPro" id="IPR007498">
    <property type="entry name" value="PqiA-like"/>
</dbReference>
<gene>
    <name evidence="3" type="primary">yebS</name>
    <name evidence="3" type="ORF">PSM7751_03129</name>
</gene>
<keyword evidence="2" id="KW-0812">Transmembrane</keyword>
<feature type="transmembrane region" description="Helical" evidence="2">
    <location>
        <begin position="95"/>
        <end position="128"/>
    </location>
</feature>
<organism evidence="3 4">
    <name type="scientific">Pseudooceanicola marinus</name>
    <dbReference type="NCBI Taxonomy" id="396013"/>
    <lineage>
        <taxon>Bacteria</taxon>
        <taxon>Pseudomonadati</taxon>
        <taxon>Pseudomonadota</taxon>
        <taxon>Alphaproteobacteria</taxon>
        <taxon>Rhodobacterales</taxon>
        <taxon>Paracoccaceae</taxon>
        <taxon>Pseudooceanicola</taxon>
    </lineage>
</organism>